<name>E3PZC3_9CAUD</name>
<accession>E3PZC3</accession>
<evidence type="ECO:0000313" key="1">
    <source>
        <dbReference type="EMBL" id="CBW47074.1"/>
    </source>
</evidence>
<sequence>MATNYIITNKWYTAADTDVIALADGPYAIDMNITCIVKTGNIQFQVKDENGTWFTPNEASHTIIESGLVRLPRANMPDIKIIATNDATFSVHGAL</sequence>
<organism evidence="1 2">
    <name type="scientific">Roseovarius sp. 217 phage 1</name>
    <dbReference type="NCBI Taxonomy" id="874471"/>
    <lineage>
        <taxon>Viruses</taxon>
        <taxon>Duplodnaviria</taxon>
        <taxon>Heunggongvirae</taxon>
        <taxon>Uroviricota</taxon>
        <taxon>Caudoviricetes</taxon>
        <taxon>Schitoviridae</taxon>
        <taxon>Rhodovirinae</taxon>
        <taxon>Plymouthvirus</taxon>
        <taxon>Roseovarius Plymouth podovirus 1</taxon>
    </lineage>
</organism>
<reference evidence="1 2" key="1">
    <citation type="journal article" date="2014" name="Front. Microbiol.">
        <title>Comparative genomics defines the core genome of the growing N4-like phage genus and identifies N4-like Roseophage specific genes.</title>
        <authorList>
            <person name="Chan J.Z."/>
            <person name="Millard A.D."/>
            <person name="Mann N.H."/>
            <person name="Schafer H."/>
        </authorList>
    </citation>
    <scope>NUCLEOTIDE SEQUENCE [LARGE SCALE GENOMIC DNA]</scope>
</reference>
<dbReference type="Proteomes" id="UP000258344">
    <property type="component" value="Segment"/>
</dbReference>
<dbReference type="EMBL" id="FR682616">
    <property type="protein sequence ID" value="CBW47074.1"/>
    <property type="molecule type" value="Genomic_DNA"/>
</dbReference>
<evidence type="ECO:0000313" key="2">
    <source>
        <dbReference type="Proteomes" id="UP000258344"/>
    </source>
</evidence>
<proteinExistence type="predicted"/>
<protein>
    <submittedName>
        <fullName evidence="1">Structural, host-like protein</fullName>
    </submittedName>
</protein>